<evidence type="ECO:0000256" key="12">
    <source>
        <dbReference type="PROSITE-ProRule" id="PRU00110"/>
    </source>
</evidence>
<dbReference type="InterPro" id="IPR036641">
    <property type="entry name" value="HPT_dom_sf"/>
</dbReference>
<evidence type="ECO:0000256" key="14">
    <source>
        <dbReference type="SAM" id="MobiDB-lite"/>
    </source>
</evidence>
<dbReference type="CDD" id="cd00731">
    <property type="entry name" value="CheA_reg"/>
    <property type="match status" value="1"/>
</dbReference>
<dbReference type="GO" id="GO:0004673">
    <property type="term" value="F:protein histidine kinase activity"/>
    <property type="evidence" value="ECO:0007669"/>
    <property type="project" value="UniProtKB-EC"/>
</dbReference>
<comment type="catalytic activity">
    <reaction evidence="1">
        <text>ATP + protein L-histidine = ADP + protein N-phospho-L-histidine.</text>
        <dbReference type="EC" id="2.7.13.3"/>
    </reaction>
</comment>
<feature type="modified residue" description="Phosphohistidine" evidence="12">
    <location>
        <position position="48"/>
    </location>
</feature>
<evidence type="ECO:0000256" key="2">
    <source>
        <dbReference type="ARBA" id="ARBA00012438"/>
    </source>
</evidence>
<feature type="domain" description="Histidine kinase" evidence="15">
    <location>
        <begin position="350"/>
        <end position="565"/>
    </location>
</feature>
<dbReference type="SUPFAM" id="SSF47384">
    <property type="entry name" value="Homodimeric domain of signal transducing histidine kinase"/>
    <property type="match status" value="1"/>
</dbReference>
<dbReference type="PANTHER" id="PTHR43395">
    <property type="entry name" value="SENSOR HISTIDINE KINASE CHEA"/>
    <property type="match status" value="1"/>
</dbReference>
<gene>
    <name evidence="18" type="primary">cheA</name>
    <name evidence="18" type="ORF">VMF7928_00006</name>
</gene>
<evidence type="ECO:0000313" key="19">
    <source>
        <dbReference type="Proteomes" id="UP000838748"/>
    </source>
</evidence>
<evidence type="ECO:0000256" key="4">
    <source>
        <dbReference type="ARBA" id="ARBA00022500"/>
    </source>
</evidence>
<feature type="region of interest" description="Disordered" evidence="14">
    <location>
        <begin position="257"/>
        <end position="308"/>
    </location>
</feature>
<dbReference type="SUPFAM" id="SSF55874">
    <property type="entry name" value="ATPase domain of HSP90 chaperone/DNA topoisomerase II/histidine kinase"/>
    <property type="match status" value="1"/>
</dbReference>
<dbReference type="CDD" id="cd00088">
    <property type="entry name" value="HPT"/>
    <property type="match status" value="1"/>
</dbReference>
<dbReference type="InterPro" id="IPR051315">
    <property type="entry name" value="Bact_Chemotaxis_CheA"/>
</dbReference>
<dbReference type="InterPro" id="IPR005467">
    <property type="entry name" value="His_kinase_dom"/>
</dbReference>
<keyword evidence="8" id="KW-0418">Kinase</keyword>
<dbReference type="Gene3D" id="1.10.287.560">
    <property type="entry name" value="Histidine kinase CheA-like, homodimeric domain"/>
    <property type="match status" value="1"/>
</dbReference>
<protein>
    <recommendedName>
        <fullName evidence="3">Chemotaxis protein CheA</fullName>
        <ecNumber evidence="2">2.7.13.3</ecNumber>
    </recommendedName>
</protein>
<reference evidence="18" key="1">
    <citation type="submission" date="2021-11" db="EMBL/GenBank/DDBJ databases">
        <authorList>
            <person name="Rodrigo-Torres L."/>
            <person name="Arahal R. D."/>
            <person name="Lucena T."/>
        </authorList>
    </citation>
    <scope>NUCLEOTIDE SEQUENCE</scope>
    <source>
        <strain evidence="18">CECT 7928</strain>
    </source>
</reference>
<organism evidence="18 19">
    <name type="scientific">Vibrio marisflavi CECT 7928</name>
    <dbReference type="NCBI Taxonomy" id="634439"/>
    <lineage>
        <taxon>Bacteria</taxon>
        <taxon>Pseudomonadati</taxon>
        <taxon>Pseudomonadota</taxon>
        <taxon>Gammaproteobacteria</taxon>
        <taxon>Vibrionales</taxon>
        <taxon>Vibrionaceae</taxon>
        <taxon>Vibrio</taxon>
    </lineage>
</organism>
<evidence type="ECO:0000259" key="17">
    <source>
        <dbReference type="PROSITE" id="PS50894"/>
    </source>
</evidence>
<dbReference type="PROSITE" id="PS50894">
    <property type="entry name" value="HPT"/>
    <property type="match status" value="1"/>
</dbReference>
<dbReference type="RefSeq" id="WP_237359428.1">
    <property type="nucleotide sequence ID" value="NZ_CAKLDM010000001.1"/>
</dbReference>
<evidence type="ECO:0000256" key="3">
    <source>
        <dbReference type="ARBA" id="ARBA00021495"/>
    </source>
</evidence>
<evidence type="ECO:0000256" key="10">
    <source>
        <dbReference type="ARBA" id="ARBA00023012"/>
    </source>
</evidence>
<feature type="domain" description="HPt" evidence="17">
    <location>
        <begin position="1"/>
        <end position="105"/>
    </location>
</feature>
<dbReference type="InterPro" id="IPR004358">
    <property type="entry name" value="Sig_transdc_His_kin-like_C"/>
</dbReference>
<dbReference type="InterPro" id="IPR002545">
    <property type="entry name" value="CheW-lke_dom"/>
</dbReference>
<dbReference type="PANTHER" id="PTHR43395:SF10">
    <property type="entry name" value="CHEMOTAXIS PROTEIN CHEA"/>
    <property type="match status" value="1"/>
</dbReference>
<evidence type="ECO:0000256" key="13">
    <source>
        <dbReference type="SAM" id="Coils"/>
    </source>
</evidence>
<dbReference type="EMBL" id="CAKLDM010000001">
    <property type="protein sequence ID" value="CAH0535829.1"/>
    <property type="molecule type" value="Genomic_DNA"/>
</dbReference>
<evidence type="ECO:0000256" key="11">
    <source>
        <dbReference type="ARBA" id="ARBA00035100"/>
    </source>
</evidence>
<feature type="region of interest" description="Disordered" evidence="14">
    <location>
        <begin position="126"/>
        <end position="160"/>
    </location>
</feature>
<dbReference type="Gene3D" id="1.20.120.160">
    <property type="entry name" value="HPT domain"/>
    <property type="match status" value="1"/>
</dbReference>
<comment type="function">
    <text evidence="11">Involved in the transmission of sensory signals from the chemoreceptors to the flagellar motors. CheA is autophosphorylated; it can transfer its phosphate group to either CheB or CheY.</text>
</comment>
<proteinExistence type="predicted"/>
<dbReference type="InterPro" id="IPR004105">
    <property type="entry name" value="CheA-like_dim"/>
</dbReference>
<keyword evidence="19" id="KW-1185">Reference proteome</keyword>
<feature type="compositionally biased region" description="Basic and acidic residues" evidence="14">
    <location>
        <begin position="126"/>
        <end position="135"/>
    </location>
</feature>
<feature type="compositionally biased region" description="Polar residues" evidence="14">
    <location>
        <begin position="257"/>
        <end position="284"/>
    </location>
</feature>
<feature type="domain" description="CheW-like" evidence="16">
    <location>
        <begin position="567"/>
        <end position="701"/>
    </location>
</feature>
<dbReference type="Gene3D" id="2.30.30.40">
    <property type="entry name" value="SH3 Domains"/>
    <property type="match status" value="1"/>
</dbReference>
<dbReference type="PROSITE" id="PS50109">
    <property type="entry name" value="HIS_KIN"/>
    <property type="match status" value="1"/>
</dbReference>
<keyword evidence="10" id="KW-0902">Two-component regulatory system</keyword>
<dbReference type="Proteomes" id="UP000838748">
    <property type="component" value="Unassembled WGS sequence"/>
</dbReference>
<comment type="caution">
    <text evidence="18">The sequence shown here is derived from an EMBL/GenBank/DDBJ whole genome shotgun (WGS) entry which is preliminary data.</text>
</comment>
<dbReference type="InterPro" id="IPR036890">
    <property type="entry name" value="HATPase_C_sf"/>
</dbReference>
<evidence type="ECO:0000259" key="16">
    <source>
        <dbReference type="PROSITE" id="PS50851"/>
    </source>
</evidence>
<keyword evidence="4" id="KW-0145">Chemotaxis</keyword>
<evidence type="ECO:0000313" key="18">
    <source>
        <dbReference type="EMBL" id="CAH0535829.1"/>
    </source>
</evidence>
<accession>A0ABM8ZY97</accession>
<dbReference type="SUPFAM" id="SSF50341">
    <property type="entry name" value="CheW-like"/>
    <property type="match status" value="1"/>
</dbReference>
<dbReference type="InterPro" id="IPR036061">
    <property type="entry name" value="CheW-like_dom_sf"/>
</dbReference>
<evidence type="ECO:0000256" key="5">
    <source>
        <dbReference type="ARBA" id="ARBA00022553"/>
    </source>
</evidence>
<evidence type="ECO:0000259" key="15">
    <source>
        <dbReference type="PROSITE" id="PS50109"/>
    </source>
</evidence>
<feature type="compositionally biased region" description="Basic and acidic residues" evidence="14">
    <location>
        <begin position="288"/>
        <end position="299"/>
    </location>
</feature>
<dbReference type="InterPro" id="IPR003594">
    <property type="entry name" value="HATPase_dom"/>
</dbReference>
<dbReference type="PRINTS" id="PR00344">
    <property type="entry name" value="BCTRLSENSOR"/>
</dbReference>
<dbReference type="SUPFAM" id="SSF47226">
    <property type="entry name" value="Histidine-containing phosphotransfer domain, HPT domain"/>
    <property type="match status" value="1"/>
</dbReference>
<dbReference type="Pfam" id="PF02518">
    <property type="entry name" value="HATPase_c"/>
    <property type="match status" value="1"/>
</dbReference>
<dbReference type="Pfam" id="PF01584">
    <property type="entry name" value="CheW"/>
    <property type="match status" value="1"/>
</dbReference>
<dbReference type="PROSITE" id="PS50851">
    <property type="entry name" value="CHEW"/>
    <property type="match status" value="1"/>
</dbReference>
<dbReference type="Pfam" id="PF02895">
    <property type="entry name" value="H-kinase_dim"/>
    <property type="match status" value="1"/>
</dbReference>
<evidence type="ECO:0000256" key="7">
    <source>
        <dbReference type="ARBA" id="ARBA00022741"/>
    </source>
</evidence>
<evidence type="ECO:0000256" key="9">
    <source>
        <dbReference type="ARBA" id="ARBA00022840"/>
    </source>
</evidence>
<feature type="coiled-coil region" evidence="13">
    <location>
        <begin position="349"/>
        <end position="379"/>
    </location>
</feature>
<keyword evidence="13" id="KW-0175">Coiled coil</keyword>
<dbReference type="SMART" id="SM00387">
    <property type="entry name" value="HATPase_c"/>
    <property type="match status" value="1"/>
</dbReference>
<evidence type="ECO:0000256" key="1">
    <source>
        <dbReference type="ARBA" id="ARBA00000085"/>
    </source>
</evidence>
<keyword evidence="7" id="KW-0547">Nucleotide-binding</keyword>
<dbReference type="InterPro" id="IPR008207">
    <property type="entry name" value="Sig_transdc_His_kin_Hpt_dom"/>
</dbReference>
<dbReference type="InterPro" id="IPR036097">
    <property type="entry name" value="HisK_dim/P_sf"/>
</dbReference>
<keyword evidence="9" id="KW-0067">ATP-binding</keyword>
<sequence>MALDMEELRKMFYEECRENLEVLEGVLLKLDPNEDDLEPINTIFRAAHSIKGGAATFNLFDISEFTHSVEAYLDLVRNEELSLTVSSIDVLLQSVDCIMNMLEGHESGKEVDASLKDSVSKKLHQLLESEPDKPDTPSQVAPPEEKPESTQPSDTESDDWKVTFVPHPEMFFSGNDPLRILREVIDLDESVSITCNRDKLPAITEIEGELSYLSWQATLSGSIEEEQIREIFEWVEDECDLHIERIKTHDAILETESQSNKSVDIPDNGNTATAEVTQDASKQAATEKGTERKTPKNEVADSNTKVAKSEPSVSSIRVDIDKVDGLINLVGELVITQSMLAEIGNDFTIDKLEKLKAGLDQLLQNSKDLQENVLNIRMLPMSFAFSRFPRLVRDLCGRLEKQVDLQIKGENTELDKTVLERIVDPLVHLVRNGIDHGIEVPQVRLENGKPELGTIELNAFHQGGSIIIEIIDDGAGINCDKLWEKALEKGVVPSDARREEMSDKQVLNLIFAPGFSTAEEVSDISGRGVGMDVVKRNIEELGGHIEVESELNVGSRFTISLPLTLAILDGQLVKVGGEVYVIPLLTIVESIQIDMDCVKYASGGVELYRLREENIPILRLQDELKMGDSGPLDERILCFVEAAGNRVGLLLDELLDQQQVVIKSLESNYSKVPGISGATILGDGSVSLILDIQGLITSFLSRNSETGRNGRAA</sequence>
<dbReference type="SMART" id="SM01231">
    <property type="entry name" value="H-kinase_dim"/>
    <property type="match status" value="1"/>
</dbReference>
<dbReference type="Gene3D" id="3.30.565.10">
    <property type="entry name" value="Histidine kinase-like ATPase, C-terminal domain"/>
    <property type="match status" value="1"/>
</dbReference>
<dbReference type="Pfam" id="PF01627">
    <property type="entry name" value="Hpt"/>
    <property type="match status" value="1"/>
</dbReference>
<evidence type="ECO:0000256" key="8">
    <source>
        <dbReference type="ARBA" id="ARBA00022777"/>
    </source>
</evidence>
<keyword evidence="5 12" id="KW-0597">Phosphoprotein</keyword>
<dbReference type="EC" id="2.7.13.3" evidence="2"/>
<dbReference type="SMART" id="SM00073">
    <property type="entry name" value="HPT"/>
    <property type="match status" value="1"/>
</dbReference>
<name>A0ABM8ZY97_9VIBR</name>
<dbReference type="CDD" id="cd16916">
    <property type="entry name" value="HATPase_CheA-like"/>
    <property type="match status" value="1"/>
</dbReference>
<dbReference type="InterPro" id="IPR037006">
    <property type="entry name" value="CheA-like_homodim_sf"/>
</dbReference>
<dbReference type="SMART" id="SM00260">
    <property type="entry name" value="CheW"/>
    <property type="match status" value="1"/>
</dbReference>
<keyword evidence="6 18" id="KW-0808">Transferase</keyword>
<evidence type="ECO:0000256" key="6">
    <source>
        <dbReference type="ARBA" id="ARBA00022679"/>
    </source>
</evidence>